<evidence type="ECO:0000313" key="3">
    <source>
        <dbReference type="EMBL" id="KAF7295790.1"/>
    </source>
</evidence>
<protein>
    <submittedName>
        <fullName evidence="3">Argonaute-like protein</fullName>
    </submittedName>
</protein>
<dbReference type="Pfam" id="PF02171">
    <property type="entry name" value="Piwi"/>
    <property type="match status" value="1"/>
</dbReference>
<dbReference type="CDD" id="cd04657">
    <property type="entry name" value="Piwi_ago-like"/>
    <property type="match status" value="1"/>
</dbReference>
<dbReference type="Proteomes" id="UP000613580">
    <property type="component" value="Unassembled WGS sequence"/>
</dbReference>
<dbReference type="InterPro" id="IPR032472">
    <property type="entry name" value="ArgoL2"/>
</dbReference>
<name>A0A8H6SA51_MYCCL</name>
<organism evidence="3 4">
    <name type="scientific">Mycena chlorophos</name>
    <name type="common">Agaric fungus</name>
    <name type="synonym">Agaricus chlorophos</name>
    <dbReference type="NCBI Taxonomy" id="658473"/>
    <lineage>
        <taxon>Eukaryota</taxon>
        <taxon>Fungi</taxon>
        <taxon>Dikarya</taxon>
        <taxon>Basidiomycota</taxon>
        <taxon>Agaricomycotina</taxon>
        <taxon>Agaricomycetes</taxon>
        <taxon>Agaricomycetidae</taxon>
        <taxon>Agaricales</taxon>
        <taxon>Marasmiineae</taxon>
        <taxon>Mycenaceae</taxon>
        <taxon>Mycena</taxon>
    </lineage>
</organism>
<comment type="caution">
    <text evidence="3">The sequence shown here is derived from an EMBL/GenBank/DDBJ whole genome shotgun (WGS) entry which is preliminary data.</text>
</comment>
<dbReference type="InterPro" id="IPR045246">
    <property type="entry name" value="Piwi_ago-like"/>
</dbReference>
<dbReference type="Pfam" id="PF02170">
    <property type="entry name" value="PAZ"/>
    <property type="match status" value="1"/>
</dbReference>
<dbReference type="Pfam" id="PF08699">
    <property type="entry name" value="ArgoL1"/>
    <property type="match status" value="1"/>
</dbReference>
<dbReference type="InterPro" id="IPR012337">
    <property type="entry name" value="RNaseH-like_sf"/>
</dbReference>
<feature type="domain" description="PAZ" evidence="1">
    <location>
        <begin position="221"/>
        <end position="334"/>
    </location>
</feature>
<dbReference type="Gene3D" id="3.30.420.10">
    <property type="entry name" value="Ribonuclease H-like superfamily/Ribonuclease H"/>
    <property type="match status" value="1"/>
</dbReference>
<feature type="domain" description="Piwi" evidence="2">
    <location>
        <begin position="506"/>
        <end position="814"/>
    </location>
</feature>
<dbReference type="InterPro" id="IPR032474">
    <property type="entry name" value="Argonaute_N"/>
</dbReference>
<dbReference type="SMART" id="SM00950">
    <property type="entry name" value="Piwi"/>
    <property type="match status" value="1"/>
</dbReference>
<keyword evidence="4" id="KW-1185">Reference proteome</keyword>
<reference evidence="3" key="1">
    <citation type="submission" date="2020-05" db="EMBL/GenBank/DDBJ databases">
        <title>Mycena genomes resolve the evolution of fungal bioluminescence.</title>
        <authorList>
            <person name="Tsai I.J."/>
        </authorList>
    </citation>
    <scope>NUCLEOTIDE SEQUENCE</scope>
    <source>
        <strain evidence="3">110903Hualien_Pintung</strain>
    </source>
</reference>
<evidence type="ECO:0000313" key="4">
    <source>
        <dbReference type="Proteomes" id="UP000613580"/>
    </source>
</evidence>
<dbReference type="Pfam" id="PF16486">
    <property type="entry name" value="ArgoN"/>
    <property type="match status" value="1"/>
</dbReference>
<dbReference type="SMART" id="SM01163">
    <property type="entry name" value="DUF1785"/>
    <property type="match status" value="1"/>
</dbReference>
<dbReference type="InterPro" id="IPR032473">
    <property type="entry name" value="Argonaute_Mid_dom"/>
</dbReference>
<dbReference type="InterPro" id="IPR003165">
    <property type="entry name" value="Piwi"/>
</dbReference>
<dbReference type="Gene3D" id="2.170.260.10">
    <property type="entry name" value="paz domain"/>
    <property type="match status" value="1"/>
</dbReference>
<evidence type="ECO:0000259" key="1">
    <source>
        <dbReference type="PROSITE" id="PS50821"/>
    </source>
</evidence>
<dbReference type="InterPro" id="IPR036397">
    <property type="entry name" value="RNaseH_sf"/>
</dbReference>
<proteinExistence type="predicted"/>
<dbReference type="PROSITE" id="PS50821">
    <property type="entry name" value="PAZ"/>
    <property type="match status" value="1"/>
</dbReference>
<evidence type="ECO:0000259" key="2">
    <source>
        <dbReference type="PROSITE" id="PS50822"/>
    </source>
</evidence>
<dbReference type="GO" id="GO:0003723">
    <property type="term" value="F:RNA binding"/>
    <property type="evidence" value="ECO:0007669"/>
    <property type="project" value="InterPro"/>
</dbReference>
<dbReference type="SUPFAM" id="SSF53098">
    <property type="entry name" value="Ribonuclease H-like"/>
    <property type="match status" value="1"/>
</dbReference>
<dbReference type="Gene3D" id="3.40.50.2300">
    <property type="match status" value="1"/>
</dbReference>
<sequence length="854" mass="94107">MPSIPAHITTVGVKRPEYGKAGRAIDIIVNALPATIPEGNIYHYDVITPDNNPPAFNTRIIRALQDGVALNVFAEARAVYDGKKNLYSSVRLNLPGGDTASYDVPVPGQTPQANRPPRVVPVRLALVNTIGTELLHRFIAGQQSEDDRIKTALQALNIVIKMAPSLVYPTKGRSFFTPAGKKPIGKGLELWRGYFQSVRPTLGRMLVNVDISTGVMYAPGPLVELCAAYLEVAPARLNAGMPDRIRIKLQRFLVGLRVSVVPAGGGEPKIYSIKRVSRRGADQETFTTRDGQVRTVADYYRTSGNNTPLRAPQFLCVEIGQGALIPLERCTVLPGQLFKKEFPDDKRTEMVEFSTQKPPDRFQSIRNSLQVLAYGQSDYVRKFGMDIGTELIRTKARVLNPPRLKYGGTGPKATVEPRTGTWNMADKRFIEPAEITTWVLAILDARFPDQAVNAVATDLVRGCQSTGMTVKDPIPVIRRINPQSDIMPALLDAGAECNRTKGPPSLFVIVLPESGNAEIYNVVKHWGDIRQGVATQCLKAKKCARANMQYWANVALKINVKKGGINVITDPSQVGTLGDPHQPTIVMGADVMHPPPGATDRPSFASVVGSVDSNAAKYVSTMSIQRGRVELIEALGAMTKEMLDNYVGYRRQREKLMTPPKRLIFYRDGVSESQFSQVLEQELPLIKEACRAANINPKITLIVVGKRHHFRFLPANERDMDRSLNAPAGTVVDRDIGHPLELDFYLQSHAGLLGTSRPSHYSVLYDENNFSPDALQSLSYALCHVYARATRSVSIPAPVYYADICCSRAKHHFNPQGSSETATTTSADPEQAYQALEAEFQKINAKQAKFMYFS</sequence>
<dbReference type="OrthoDB" id="10252740at2759"/>
<dbReference type="Pfam" id="PF16488">
    <property type="entry name" value="ArgoL2"/>
    <property type="match status" value="1"/>
</dbReference>
<dbReference type="EMBL" id="JACAZE010000018">
    <property type="protein sequence ID" value="KAF7295790.1"/>
    <property type="molecule type" value="Genomic_DNA"/>
</dbReference>
<gene>
    <name evidence="3" type="ORF">HMN09_01121800</name>
</gene>
<dbReference type="PANTHER" id="PTHR22891">
    <property type="entry name" value="EUKARYOTIC TRANSLATION INITIATION FACTOR 2C"/>
    <property type="match status" value="1"/>
</dbReference>
<dbReference type="Pfam" id="PF16487">
    <property type="entry name" value="ArgoMid"/>
    <property type="match status" value="1"/>
</dbReference>
<dbReference type="InterPro" id="IPR036085">
    <property type="entry name" value="PAZ_dom_sf"/>
</dbReference>
<dbReference type="SUPFAM" id="SSF101690">
    <property type="entry name" value="PAZ domain"/>
    <property type="match status" value="1"/>
</dbReference>
<accession>A0A8H6SA51</accession>
<dbReference type="PROSITE" id="PS50822">
    <property type="entry name" value="PIWI"/>
    <property type="match status" value="1"/>
</dbReference>
<dbReference type="InterPro" id="IPR014811">
    <property type="entry name" value="ArgoL1"/>
</dbReference>
<dbReference type="InterPro" id="IPR003100">
    <property type="entry name" value="PAZ_dom"/>
</dbReference>
<dbReference type="AlphaFoldDB" id="A0A8H6SA51"/>